<feature type="region of interest" description="Disordered" evidence="1">
    <location>
        <begin position="13"/>
        <end position="37"/>
    </location>
</feature>
<dbReference type="EMBL" id="SWAD01000076">
    <property type="protein sequence ID" value="TMQ75784.1"/>
    <property type="molecule type" value="Genomic_DNA"/>
</dbReference>
<comment type="caution">
    <text evidence="2">The sequence shown here is derived from an EMBL/GenBank/DDBJ whole genome shotgun (WGS) entry which is preliminary data.</text>
</comment>
<evidence type="ECO:0000313" key="2">
    <source>
        <dbReference type="EMBL" id="TMQ75784.1"/>
    </source>
</evidence>
<keyword evidence="3" id="KW-1185">Reference proteome</keyword>
<evidence type="ECO:0000256" key="1">
    <source>
        <dbReference type="SAM" id="MobiDB-lite"/>
    </source>
</evidence>
<feature type="compositionally biased region" description="Polar residues" evidence="1">
    <location>
        <begin position="28"/>
        <end position="37"/>
    </location>
</feature>
<organism evidence="2 3">
    <name type="scientific">Candidatus Accumulibacter phosphatis</name>
    <dbReference type="NCBI Taxonomy" id="327160"/>
    <lineage>
        <taxon>Bacteria</taxon>
        <taxon>Pseudomonadati</taxon>
        <taxon>Pseudomonadota</taxon>
        <taxon>Betaproteobacteria</taxon>
        <taxon>Candidatus Accumulibacter</taxon>
    </lineage>
</organism>
<gene>
    <name evidence="2" type="ORF">ACCUM_0481</name>
</gene>
<evidence type="ECO:0000313" key="3">
    <source>
        <dbReference type="Proteomes" id="UP000306324"/>
    </source>
</evidence>
<accession>A0A5S4EKB9</accession>
<proteinExistence type="predicted"/>
<sequence>MARPLSEISHDLLIGHGYAGVPSEPASMEQSRNPQNI</sequence>
<reference evidence="2 3" key="1">
    <citation type="submission" date="2019-04" db="EMBL/GenBank/DDBJ databases">
        <title>A novel phosphate-accumulating bacterium identified in bioreactor for phosphate removal from wastewater.</title>
        <authorList>
            <person name="Kotlyarov R.Y."/>
            <person name="Beletsky A.V."/>
            <person name="Kallistova A.Y."/>
            <person name="Dorofeev A.G."/>
            <person name="Nikolaev Y.Y."/>
            <person name="Pimenov N.V."/>
            <person name="Ravin N.V."/>
            <person name="Mardanov A.V."/>
        </authorList>
    </citation>
    <scope>NUCLEOTIDE SEQUENCE [LARGE SCALE GENOMIC DNA]</scope>
    <source>
        <strain evidence="2 3">Bin19</strain>
    </source>
</reference>
<dbReference type="Proteomes" id="UP000306324">
    <property type="component" value="Unassembled WGS sequence"/>
</dbReference>
<dbReference type="AlphaFoldDB" id="A0A5S4EKB9"/>
<name>A0A5S4EKB9_9PROT</name>
<protein>
    <submittedName>
        <fullName evidence="2">Uncharacterized protein</fullName>
    </submittedName>
</protein>